<evidence type="ECO:0008006" key="4">
    <source>
        <dbReference type="Google" id="ProtNLM"/>
    </source>
</evidence>
<reference evidence="2" key="1">
    <citation type="submission" date="2022-06" db="EMBL/GenBank/DDBJ databases">
        <title>Genome Sequence of Candolleomyces eurysporus.</title>
        <authorList>
            <person name="Buettner E."/>
        </authorList>
    </citation>
    <scope>NUCLEOTIDE SEQUENCE</scope>
    <source>
        <strain evidence="2">VTCC 930004</strain>
    </source>
</reference>
<dbReference type="Pfam" id="PF18759">
    <property type="entry name" value="Plavaka"/>
    <property type="match status" value="2"/>
</dbReference>
<evidence type="ECO:0000313" key="2">
    <source>
        <dbReference type="EMBL" id="KAJ2925637.1"/>
    </source>
</evidence>
<feature type="compositionally biased region" description="Low complexity" evidence="1">
    <location>
        <begin position="48"/>
        <end position="57"/>
    </location>
</feature>
<dbReference type="Proteomes" id="UP001140091">
    <property type="component" value="Unassembled WGS sequence"/>
</dbReference>
<feature type="compositionally biased region" description="Pro residues" evidence="1">
    <location>
        <begin position="107"/>
        <end position="117"/>
    </location>
</feature>
<feature type="compositionally biased region" description="Pro residues" evidence="1">
    <location>
        <begin position="58"/>
        <end position="70"/>
    </location>
</feature>
<comment type="caution">
    <text evidence="2">The sequence shown here is derived from an EMBL/GenBank/DDBJ whole genome shotgun (WGS) entry which is preliminary data.</text>
</comment>
<dbReference type="AlphaFoldDB" id="A0A9W8IZQ3"/>
<dbReference type="OrthoDB" id="3199698at2759"/>
<sequence>MPPKLLCPFAEQGCSQSFKDRGGLTNHVRTYHRNLNLVETPQAPAQDSSPEASSPTHSPTPPVSPAPSPGAPFEGRFHGPSPSPEPTEARTCHPKLTGIPTDENGDPLPPDAPPPPRFDAEDPWFPFKDEGGFRLADFLFCKEEMSAKKIDHLLEIWALDKAKHNDLAPFNSYTQMYSAIDAIEFGDAPWQSFSMNFSADNEHPADTPWKSATYEVWYRDPARVISNLLDNPDFDGQFDYSAFIDVDERGQRRWNDFMSGNWAWRRSTQVYEEDESREGCMLCPVVLGSDKTTVSVATGHVEYHPLYLSIGNIHNTIRRAHRNAVVPIGFVAIPKSDRKYDNDTAFRKFKRELYHSSISRILRPLRNGMVTPVVQRCPDGHFRRVIYELAAFIADYPEQVALADGDGVHLWDSYGVDNDILPFTHDFPRADIHEMLTPDLLHQVIKGTFKDHLVTWVGEYLVLEHGQKRADEILDDIDRRIAAAPSFPGLRRFPHGRRFKQWMGDDSKALMKVYLPAINGHVPDEIVQAISSFLDFCYLARCADITKDTLKNLDLALCYGVPQIVQGFDNTR</sequence>
<feature type="compositionally biased region" description="Polar residues" evidence="1">
    <location>
        <begin position="37"/>
        <end position="47"/>
    </location>
</feature>
<dbReference type="InterPro" id="IPR041078">
    <property type="entry name" value="Plavaka"/>
</dbReference>
<gene>
    <name evidence="2" type="ORF">H1R20_g11456</name>
</gene>
<organism evidence="2 3">
    <name type="scientific">Candolleomyces eurysporus</name>
    <dbReference type="NCBI Taxonomy" id="2828524"/>
    <lineage>
        <taxon>Eukaryota</taxon>
        <taxon>Fungi</taxon>
        <taxon>Dikarya</taxon>
        <taxon>Basidiomycota</taxon>
        <taxon>Agaricomycotina</taxon>
        <taxon>Agaricomycetes</taxon>
        <taxon>Agaricomycetidae</taxon>
        <taxon>Agaricales</taxon>
        <taxon>Agaricineae</taxon>
        <taxon>Psathyrellaceae</taxon>
        <taxon>Candolleomyces</taxon>
    </lineage>
</organism>
<protein>
    <recommendedName>
        <fullName evidence="4">C2H2-type domain-containing protein</fullName>
    </recommendedName>
</protein>
<evidence type="ECO:0000313" key="3">
    <source>
        <dbReference type="Proteomes" id="UP001140091"/>
    </source>
</evidence>
<accession>A0A9W8IZQ3</accession>
<dbReference type="EMBL" id="JANBPK010001140">
    <property type="protein sequence ID" value="KAJ2925637.1"/>
    <property type="molecule type" value="Genomic_DNA"/>
</dbReference>
<feature type="non-terminal residue" evidence="2">
    <location>
        <position position="1"/>
    </location>
</feature>
<feature type="region of interest" description="Disordered" evidence="1">
    <location>
        <begin position="36"/>
        <end position="119"/>
    </location>
</feature>
<proteinExistence type="predicted"/>
<keyword evidence="3" id="KW-1185">Reference proteome</keyword>
<evidence type="ECO:0000256" key="1">
    <source>
        <dbReference type="SAM" id="MobiDB-lite"/>
    </source>
</evidence>
<name>A0A9W8IZQ3_9AGAR</name>